<proteinExistence type="predicted"/>
<dbReference type="EMBL" id="FMMM01000033">
    <property type="protein sequence ID" value="SCQ20241.1"/>
    <property type="molecule type" value="Genomic_DNA"/>
</dbReference>
<evidence type="ECO:0000313" key="1">
    <source>
        <dbReference type="EMBL" id="SCQ20241.1"/>
    </source>
</evidence>
<organism evidence="1 2">
    <name type="scientific">Tannerella forsythia</name>
    <name type="common">Bacteroides forsythus</name>
    <dbReference type="NCBI Taxonomy" id="28112"/>
    <lineage>
        <taxon>Bacteria</taxon>
        <taxon>Pseudomonadati</taxon>
        <taxon>Bacteroidota</taxon>
        <taxon>Bacteroidia</taxon>
        <taxon>Bacteroidales</taxon>
        <taxon>Tannerellaceae</taxon>
        <taxon>Tannerella</taxon>
    </lineage>
</organism>
<gene>
    <name evidence="1" type="ORF">TFUB20_00970</name>
</gene>
<sequence length="372" mass="42055">MERELKYIFSFHLMSLEQKHIYIKRSMRLLKVSVAGMMMSLMILSCTKRGSDMKSGMMSVNLDDALPLKEAALSIDVLMLNDSMSSHFPGNITKLEWMGDSILILDSWKDPGLYLYDSGGALVNSYTKRGNGPNEFISIVDFNVIPSGVVLLDTYSTSQRIYLDQDFTFLYKDDAEAQANHFFCESGNSGGVWYDRGNVAYGSNKDKLIYVDGDSRKSVLPVPPEVENVTFASYNVFARVSNDTILYLPAVEPRIYKCYGGQAEVLCELDFHYLWPDFSDVKKDNPLDLMRSIAEDGKIYSTNMLSEGNDVAVSFFCKDDFYVMKFRYNDLSAHKLFKVDKNTLESLGSLVSMKDGCLFFGEPGKLLKIRVD</sequence>
<dbReference type="Proteomes" id="UP000182057">
    <property type="component" value="Unassembled WGS sequence"/>
</dbReference>
<protein>
    <recommendedName>
        <fullName evidence="3">6-bladed beta-propeller</fullName>
    </recommendedName>
</protein>
<name>A0A1D3UJE7_TANFO</name>
<evidence type="ECO:0008006" key="3">
    <source>
        <dbReference type="Google" id="ProtNLM"/>
    </source>
</evidence>
<dbReference type="OrthoDB" id="1026594at2"/>
<reference evidence="1 2" key="1">
    <citation type="submission" date="2016-09" db="EMBL/GenBank/DDBJ databases">
        <authorList>
            <person name="Capua I."/>
            <person name="De Benedictis P."/>
            <person name="Joannis T."/>
            <person name="Lombin L.H."/>
            <person name="Cattoli G."/>
        </authorList>
    </citation>
    <scope>NUCLEOTIDE SEQUENCE [LARGE SCALE GENOMIC DNA]</scope>
    <source>
        <strain evidence="1 2">UB20</strain>
    </source>
</reference>
<dbReference type="Pfam" id="PF17170">
    <property type="entry name" value="DUF5128"/>
    <property type="match status" value="1"/>
</dbReference>
<accession>A0A1D3UJE7</accession>
<dbReference type="GeneID" id="34758288"/>
<dbReference type="AlphaFoldDB" id="A0A1D3UJE7"/>
<evidence type="ECO:0000313" key="2">
    <source>
        <dbReference type="Proteomes" id="UP000182057"/>
    </source>
</evidence>
<dbReference type="RefSeq" id="WP_014224435.1">
    <property type="nucleotide sequence ID" value="NZ_CAUSRC010000001.1"/>
</dbReference>